<dbReference type="EMBL" id="AWSJ01000137">
    <property type="protein sequence ID" value="ERI09772.1"/>
    <property type="molecule type" value="Genomic_DNA"/>
</dbReference>
<dbReference type="AlphaFoldDB" id="U1YCG8"/>
<sequence>MLVSPYPFLTERSLSYVYIRSSYTYPFIKTAFSIYFYNFFETFSSLLRM</sequence>
<evidence type="ECO:0000313" key="1">
    <source>
        <dbReference type="EMBL" id="ERI09772.1"/>
    </source>
</evidence>
<evidence type="ECO:0000313" key="2">
    <source>
        <dbReference type="Proteomes" id="UP000016511"/>
    </source>
</evidence>
<name>U1YCG8_ANEAE</name>
<gene>
    <name evidence="1" type="ORF">HMPREF0083_02137</name>
</gene>
<reference evidence="1 2" key="1">
    <citation type="submission" date="2013-08" db="EMBL/GenBank/DDBJ databases">
        <authorList>
            <person name="Weinstock G."/>
            <person name="Sodergren E."/>
            <person name="Wylie T."/>
            <person name="Fulton L."/>
            <person name="Fulton R."/>
            <person name="Fronick C."/>
            <person name="O'Laughlin M."/>
            <person name="Godfrey J."/>
            <person name="Miner T."/>
            <person name="Herter B."/>
            <person name="Appelbaum E."/>
            <person name="Cordes M."/>
            <person name="Lek S."/>
            <person name="Wollam A."/>
            <person name="Pepin K.H."/>
            <person name="Palsikar V.B."/>
            <person name="Mitreva M."/>
            <person name="Wilson R.K."/>
        </authorList>
    </citation>
    <scope>NUCLEOTIDE SEQUENCE [LARGE SCALE GENOMIC DNA]</scope>
    <source>
        <strain evidence="1 2">ATCC 12856</strain>
    </source>
</reference>
<dbReference type="Proteomes" id="UP000016511">
    <property type="component" value="Unassembled WGS sequence"/>
</dbReference>
<proteinExistence type="predicted"/>
<comment type="caution">
    <text evidence="1">The sequence shown here is derived from an EMBL/GenBank/DDBJ whole genome shotgun (WGS) entry which is preliminary data.</text>
</comment>
<protein>
    <submittedName>
        <fullName evidence="1">Uncharacterized protein</fullName>
    </submittedName>
</protein>
<keyword evidence="2" id="KW-1185">Reference proteome</keyword>
<dbReference type="HOGENOM" id="CLU_3131688_0_0_9"/>
<dbReference type="STRING" id="649747.HMPREF0083_02137"/>
<organism evidence="1 2">
    <name type="scientific">Aneurinibacillus aneurinilyticus ATCC 12856</name>
    <dbReference type="NCBI Taxonomy" id="649747"/>
    <lineage>
        <taxon>Bacteria</taxon>
        <taxon>Bacillati</taxon>
        <taxon>Bacillota</taxon>
        <taxon>Bacilli</taxon>
        <taxon>Bacillales</taxon>
        <taxon>Paenibacillaceae</taxon>
        <taxon>Aneurinibacillus group</taxon>
        <taxon>Aneurinibacillus</taxon>
    </lineage>
</organism>
<accession>U1YCG8</accession>